<dbReference type="AlphaFoldDB" id="A0AAN6W366"/>
<evidence type="ECO:0000256" key="1">
    <source>
        <dbReference type="ARBA" id="ARBA00022729"/>
    </source>
</evidence>
<name>A0AAN6W366_9PEZI</name>
<dbReference type="EMBL" id="MU866276">
    <property type="protein sequence ID" value="KAK4174544.1"/>
    <property type="molecule type" value="Genomic_DNA"/>
</dbReference>
<evidence type="ECO:0000313" key="4">
    <source>
        <dbReference type="EMBL" id="KAK4174544.1"/>
    </source>
</evidence>
<feature type="compositionally biased region" description="Basic residues" evidence="2">
    <location>
        <begin position="12"/>
        <end position="23"/>
    </location>
</feature>
<dbReference type="PANTHER" id="PTHR35185">
    <property type="entry name" value="SERINE/THREONINE-RICH PROTEIN ADG2-RELATED"/>
    <property type="match status" value="1"/>
</dbReference>
<sequence length="320" mass="34432">MISTQWISSQHHPGHYRPTRHVGRPPPINKGTGPENTKGRHETPPNNHPFSRSFLFAKSFFSLNSNVALSQQSILLSKHQKTAALTATTTINMRVLSLFSLAAAALPLASAIHFTEPASNSTLSKGNSYTVKWDHVDTDPSTFSIYLVNFVNWPPFYTQLAGGVSTEAGEYEVTVPCLVDASWGYQFNAINGTNVYVIHAQTPKFYVREGSCDEPEEEVPIPVITDSLQQTTCEAYTVTASAEPTCDGSVSTVTATVTATVTVETPAIATPVDGEDVPEAPATTAPATLQFTPGIQSAVKVYSTVYVDLSEVIDSGECVC</sequence>
<protein>
    <submittedName>
        <fullName evidence="4">Ser-Thr-rich glycosyl-phosphatidyl-inositol-anchored membrane family-domain-containing protein</fullName>
    </submittedName>
</protein>
<dbReference type="Pfam" id="PF10342">
    <property type="entry name" value="Kre9_KNH"/>
    <property type="match status" value="1"/>
</dbReference>
<evidence type="ECO:0000313" key="5">
    <source>
        <dbReference type="Proteomes" id="UP001302321"/>
    </source>
</evidence>
<comment type="caution">
    <text evidence="4">The sequence shown here is derived from an EMBL/GenBank/DDBJ whole genome shotgun (WGS) entry which is preliminary data.</text>
</comment>
<evidence type="ECO:0000259" key="3">
    <source>
        <dbReference type="Pfam" id="PF10342"/>
    </source>
</evidence>
<feature type="compositionally biased region" description="Polar residues" evidence="2">
    <location>
        <begin position="1"/>
        <end position="11"/>
    </location>
</feature>
<feature type="region of interest" description="Disordered" evidence="2">
    <location>
        <begin position="1"/>
        <end position="46"/>
    </location>
</feature>
<keyword evidence="1" id="KW-0732">Signal</keyword>
<keyword evidence="5" id="KW-1185">Reference proteome</keyword>
<dbReference type="InterPro" id="IPR052479">
    <property type="entry name" value="GPI-anchor_Adhesion_Reg"/>
</dbReference>
<proteinExistence type="predicted"/>
<evidence type="ECO:0000256" key="2">
    <source>
        <dbReference type="SAM" id="MobiDB-lite"/>
    </source>
</evidence>
<reference evidence="4" key="1">
    <citation type="journal article" date="2023" name="Mol. Phylogenet. Evol.">
        <title>Genome-scale phylogeny and comparative genomics of the fungal order Sordariales.</title>
        <authorList>
            <person name="Hensen N."/>
            <person name="Bonometti L."/>
            <person name="Westerberg I."/>
            <person name="Brannstrom I.O."/>
            <person name="Guillou S."/>
            <person name="Cros-Aarteil S."/>
            <person name="Calhoun S."/>
            <person name="Haridas S."/>
            <person name="Kuo A."/>
            <person name="Mondo S."/>
            <person name="Pangilinan J."/>
            <person name="Riley R."/>
            <person name="LaButti K."/>
            <person name="Andreopoulos B."/>
            <person name="Lipzen A."/>
            <person name="Chen C."/>
            <person name="Yan M."/>
            <person name="Daum C."/>
            <person name="Ng V."/>
            <person name="Clum A."/>
            <person name="Steindorff A."/>
            <person name="Ohm R.A."/>
            <person name="Martin F."/>
            <person name="Silar P."/>
            <person name="Natvig D.O."/>
            <person name="Lalanne C."/>
            <person name="Gautier V."/>
            <person name="Ament-Velasquez S.L."/>
            <person name="Kruys A."/>
            <person name="Hutchinson M.I."/>
            <person name="Powell A.J."/>
            <person name="Barry K."/>
            <person name="Miller A.N."/>
            <person name="Grigoriev I.V."/>
            <person name="Debuchy R."/>
            <person name="Gladieux P."/>
            <person name="Hiltunen Thoren M."/>
            <person name="Johannesson H."/>
        </authorList>
    </citation>
    <scope>NUCLEOTIDE SEQUENCE</scope>
    <source>
        <strain evidence="4">CBS 892.96</strain>
    </source>
</reference>
<accession>A0AAN6W366</accession>
<dbReference type="Proteomes" id="UP001302321">
    <property type="component" value="Unassembled WGS sequence"/>
</dbReference>
<dbReference type="PANTHER" id="PTHR35185:SF2">
    <property type="entry name" value="EXTRACELLULAR PROLINE-SERINE RICH PROTEIN (AFU_ORTHOLOGUE AFUA_8G07090)"/>
    <property type="match status" value="1"/>
</dbReference>
<gene>
    <name evidence="4" type="ORF">QBC36DRAFT_333428</name>
</gene>
<feature type="domain" description="Yeast cell wall synthesis Kre9/Knh1-like N-terminal" evidence="3">
    <location>
        <begin position="116"/>
        <end position="207"/>
    </location>
</feature>
<organism evidence="4 5">
    <name type="scientific">Triangularia setosa</name>
    <dbReference type="NCBI Taxonomy" id="2587417"/>
    <lineage>
        <taxon>Eukaryota</taxon>
        <taxon>Fungi</taxon>
        <taxon>Dikarya</taxon>
        <taxon>Ascomycota</taxon>
        <taxon>Pezizomycotina</taxon>
        <taxon>Sordariomycetes</taxon>
        <taxon>Sordariomycetidae</taxon>
        <taxon>Sordariales</taxon>
        <taxon>Podosporaceae</taxon>
        <taxon>Triangularia</taxon>
    </lineage>
</organism>
<dbReference type="InterPro" id="IPR018466">
    <property type="entry name" value="Kre9/Knh1-like_N"/>
</dbReference>
<reference evidence="4" key="2">
    <citation type="submission" date="2023-05" db="EMBL/GenBank/DDBJ databases">
        <authorList>
            <consortium name="Lawrence Berkeley National Laboratory"/>
            <person name="Steindorff A."/>
            <person name="Hensen N."/>
            <person name="Bonometti L."/>
            <person name="Westerberg I."/>
            <person name="Brannstrom I.O."/>
            <person name="Guillou S."/>
            <person name="Cros-Aarteil S."/>
            <person name="Calhoun S."/>
            <person name="Haridas S."/>
            <person name="Kuo A."/>
            <person name="Mondo S."/>
            <person name="Pangilinan J."/>
            <person name="Riley R."/>
            <person name="Labutti K."/>
            <person name="Andreopoulos B."/>
            <person name="Lipzen A."/>
            <person name="Chen C."/>
            <person name="Yanf M."/>
            <person name="Daum C."/>
            <person name="Ng V."/>
            <person name="Clum A."/>
            <person name="Ohm R."/>
            <person name="Martin F."/>
            <person name="Silar P."/>
            <person name="Natvig D."/>
            <person name="Lalanne C."/>
            <person name="Gautier V."/>
            <person name="Ament-Velasquez S.L."/>
            <person name="Kruys A."/>
            <person name="Hutchinson M.I."/>
            <person name="Powell A.J."/>
            <person name="Barry K."/>
            <person name="Miller A.N."/>
            <person name="Grigoriev I.V."/>
            <person name="Debuchy R."/>
            <person name="Gladieux P."/>
            <person name="Thoren M.H."/>
            <person name="Johannesson H."/>
        </authorList>
    </citation>
    <scope>NUCLEOTIDE SEQUENCE</scope>
    <source>
        <strain evidence="4">CBS 892.96</strain>
    </source>
</reference>